<dbReference type="InterPro" id="IPR049053">
    <property type="entry name" value="AFCA-like_C"/>
</dbReference>
<evidence type="ECO:0000259" key="2">
    <source>
        <dbReference type="Pfam" id="PF21307"/>
    </source>
</evidence>
<dbReference type="EMBL" id="AP023322">
    <property type="protein sequence ID" value="BCI63028.1"/>
    <property type="molecule type" value="Genomic_DNA"/>
</dbReference>
<name>A0A7G1HXS2_9BACT</name>
<dbReference type="PIRSF" id="PIRSF007663">
    <property type="entry name" value="UCP007663"/>
    <property type="match status" value="1"/>
</dbReference>
<feature type="domain" description="Glycosyl hydrolase family 95 N-terminal" evidence="1">
    <location>
        <begin position="31"/>
        <end position="277"/>
    </location>
</feature>
<evidence type="ECO:0000313" key="4">
    <source>
        <dbReference type="EMBL" id="BCI63028.1"/>
    </source>
</evidence>
<dbReference type="InterPro" id="IPR054363">
    <property type="entry name" value="GH95_cat"/>
</dbReference>
<dbReference type="InterPro" id="IPR008928">
    <property type="entry name" value="6-hairpin_glycosidase_sf"/>
</dbReference>
<dbReference type="Gene3D" id="1.50.10.10">
    <property type="match status" value="1"/>
</dbReference>
<proteinExistence type="predicted"/>
<reference evidence="5" key="1">
    <citation type="submission" date="2020-07" db="EMBL/GenBank/DDBJ databases">
        <title>Complete genome sequencing of Coprobacter sp. strain 2CBH44.</title>
        <authorList>
            <person name="Sakamoto M."/>
            <person name="Murakami T."/>
            <person name="Mori H."/>
        </authorList>
    </citation>
    <scope>NUCLEOTIDE SEQUENCE [LARGE SCALE GENOMIC DNA]</scope>
    <source>
        <strain evidence="5">2CBH44</strain>
    </source>
</reference>
<dbReference type="RefSeq" id="WP_200755785.1">
    <property type="nucleotide sequence ID" value="NZ_AP023322.1"/>
</dbReference>
<dbReference type="Pfam" id="PF14498">
    <property type="entry name" value="Glyco_hyd_65N_2"/>
    <property type="match status" value="1"/>
</dbReference>
<dbReference type="PANTHER" id="PTHR31084:SF0">
    <property type="entry name" value="ALPHA-L-FUCOSIDASE 2"/>
    <property type="match status" value="1"/>
</dbReference>
<feature type="domain" description="Glycosyl hydrolase family 95 catalytic" evidence="3">
    <location>
        <begin position="296"/>
        <end position="705"/>
    </location>
</feature>
<dbReference type="SUPFAM" id="SSF48208">
    <property type="entry name" value="Six-hairpin glycosidases"/>
    <property type="match status" value="1"/>
</dbReference>
<dbReference type="Proteomes" id="UP000594042">
    <property type="component" value="Chromosome"/>
</dbReference>
<gene>
    <name evidence="4" type="ORF">Cop2CBH44_13810</name>
</gene>
<evidence type="ECO:0000259" key="3">
    <source>
        <dbReference type="Pfam" id="PF22124"/>
    </source>
</evidence>
<dbReference type="AlphaFoldDB" id="A0A7G1HXS2"/>
<dbReference type="InterPro" id="IPR016518">
    <property type="entry name" value="Alpha-L-fucosidase"/>
</dbReference>
<evidence type="ECO:0000259" key="1">
    <source>
        <dbReference type="Pfam" id="PF14498"/>
    </source>
</evidence>
<dbReference type="Pfam" id="PF21307">
    <property type="entry name" value="Glyco_hydro_95_C"/>
    <property type="match status" value="1"/>
</dbReference>
<dbReference type="PANTHER" id="PTHR31084">
    <property type="entry name" value="ALPHA-L-FUCOSIDASE 2"/>
    <property type="match status" value="1"/>
</dbReference>
<protein>
    <submittedName>
        <fullName evidence="4">Uncharacterized protein</fullName>
    </submittedName>
</protein>
<evidence type="ECO:0000313" key="5">
    <source>
        <dbReference type="Proteomes" id="UP000594042"/>
    </source>
</evidence>
<feature type="domain" description="Alpha fucosidase A-like C-terminal" evidence="2">
    <location>
        <begin position="707"/>
        <end position="780"/>
    </location>
</feature>
<keyword evidence="5" id="KW-1185">Reference proteome</keyword>
<dbReference type="InterPro" id="IPR027414">
    <property type="entry name" value="GH95_N_dom"/>
</dbReference>
<organism evidence="4 5">
    <name type="scientific">Coprobacter secundus subsp. similis</name>
    <dbReference type="NCBI Taxonomy" id="2751153"/>
    <lineage>
        <taxon>Bacteria</taxon>
        <taxon>Pseudomonadati</taxon>
        <taxon>Bacteroidota</taxon>
        <taxon>Bacteroidia</taxon>
        <taxon>Bacteroidales</taxon>
        <taxon>Barnesiellaceae</taxon>
        <taxon>Coprobacter</taxon>
    </lineage>
</organism>
<dbReference type="InterPro" id="IPR012341">
    <property type="entry name" value="6hp_glycosidase-like_sf"/>
</dbReference>
<dbReference type="Pfam" id="PF22124">
    <property type="entry name" value="Glyco_hydro_95_cat"/>
    <property type="match status" value="1"/>
</dbReference>
<accession>A0A7G1HXS2</accession>
<dbReference type="GO" id="GO:0004560">
    <property type="term" value="F:alpha-L-fucosidase activity"/>
    <property type="evidence" value="ECO:0007669"/>
    <property type="project" value="InterPro"/>
</dbReference>
<dbReference type="GO" id="GO:0005975">
    <property type="term" value="P:carbohydrate metabolic process"/>
    <property type="evidence" value="ECO:0007669"/>
    <property type="project" value="InterPro"/>
</dbReference>
<sequence length="808" mass="91241">MYKKDTTTSLLFFLFLLLSVHSGYTQENLELWYKSPATIWEETLPLGNGRLGAMPDGGIYHEKIILNDISLWSGSKENTVNAKAIEYLPQIRQLLLAGKNKEAQDLMYAHFKCAGKGTNRGEGANAPYGSFQTLGYLNINYNYKDQDTLISNYKRGLILSDALAYTHFTKHGIKYTREYFVSHSHDVIVIKLSSNKKNQLAFSLNLARPERYKTYIQEKNLYMEGAMNNGYGEDGVKYLTKVQVITDGNVTPEHKALSITQAKDTYIIISSGTNFENSHYKEQINQLLQKSITTDYKKLLSAHKAKYQKKFNRVQLQLGTSQITDIPTDLRLINNQKIEDPSLYALYFHFGRYLMICGTRKGSLPLNLQGLWANTIQTPWNGDYHLNINLQMCYWPTEVTNLSELHNTLIDYTKKLVSSGKITAREFYGADGWVAHVVSNPWLFTAPAEHASWGATNTGGAWLCSHLWQHYLFNPDTSYVADIYPVLKGASQFFLSNMITEPKHQWLVTAPSSSPENSFKQNGQSVFVCMGPTMDTQIIRELFENTVSAAQILGIDPQFCQQINIALQKLPPMQISTQGGYLLEWLEDYEETDIHHRHISHLYGLYPANQITPTKTPELINACRKTLNRRGDGGTGWSRAWKINFWARIKDADKAHTLLKNLLYPVKGETIDYKGGGTYPNLFCAHPPFQIDGNFGGTAGIAEMLLQSHDGYIDILPACYWNKGYFKGLRAQGGITVDVDWELNKTPRLNIKLVASRAGNFSIQLPASFISKNNTKIRISQKGKSSLLSTNAPISVTLKEGEEIKLSL</sequence>
<dbReference type="KEGG" id="copr:Cop2CBH44_13810"/>